<dbReference type="NCBIfam" id="TIGR01988">
    <property type="entry name" value="Ubi-OHases"/>
    <property type="match status" value="1"/>
</dbReference>
<dbReference type="PANTHER" id="PTHR43876">
    <property type="entry name" value="UBIQUINONE BIOSYNTHESIS MONOOXYGENASE COQ6, MITOCHONDRIAL"/>
    <property type="match status" value="1"/>
</dbReference>
<dbReference type="InterPro" id="IPR051205">
    <property type="entry name" value="UbiH/COQ6_monooxygenase"/>
</dbReference>
<accession>A0ABU2ZNL5</accession>
<keyword evidence="7 10" id="KW-0503">Monooxygenase</keyword>
<comment type="pathway">
    <text evidence="2">Cofactor biosynthesis; ubiquinone biosynthesis.</text>
</comment>
<keyword evidence="4" id="KW-0285">Flavoprotein</keyword>
<feature type="domain" description="FAD-binding" evidence="9">
    <location>
        <begin position="4"/>
        <end position="313"/>
    </location>
</feature>
<name>A0ABU2ZNL5_9ALTE</name>
<evidence type="ECO:0000313" key="10">
    <source>
        <dbReference type="EMBL" id="MDT0593990.1"/>
    </source>
</evidence>
<reference evidence="10 11" key="1">
    <citation type="submission" date="2023-09" db="EMBL/GenBank/DDBJ databases">
        <authorList>
            <person name="Rey-Velasco X."/>
        </authorList>
    </citation>
    <scope>NUCLEOTIDE SEQUENCE [LARGE SCALE GENOMIC DNA]</scope>
    <source>
        <strain evidence="10 11">P117</strain>
    </source>
</reference>
<evidence type="ECO:0000313" key="11">
    <source>
        <dbReference type="Proteomes" id="UP001253545"/>
    </source>
</evidence>
<dbReference type="RefSeq" id="WP_311367483.1">
    <property type="nucleotide sequence ID" value="NZ_JAVRHX010000001.1"/>
</dbReference>
<evidence type="ECO:0000259" key="9">
    <source>
        <dbReference type="Pfam" id="PF01494"/>
    </source>
</evidence>
<proteinExistence type="inferred from homology"/>
<dbReference type="Gene3D" id="3.50.50.60">
    <property type="entry name" value="FAD/NAD(P)-binding domain"/>
    <property type="match status" value="2"/>
</dbReference>
<keyword evidence="5" id="KW-0274">FAD</keyword>
<dbReference type="PANTHER" id="PTHR43876:SF10">
    <property type="entry name" value="3-DEMETHOXYUBIQUINOL 3-HYDROXYLASE"/>
    <property type="match status" value="1"/>
</dbReference>
<dbReference type="InterPro" id="IPR036188">
    <property type="entry name" value="FAD/NAD-bd_sf"/>
</dbReference>
<evidence type="ECO:0000256" key="5">
    <source>
        <dbReference type="ARBA" id="ARBA00022827"/>
    </source>
</evidence>
<evidence type="ECO:0000256" key="6">
    <source>
        <dbReference type="ARBA" id="ARBA00023002"/>
    </source>
</evidence>
<dbReference type="EMBL" id="JAVRHX010000001">
    <property type="protein sequence ID" value="MDT0593990.1"/>
    <property type="molecule type" value="Genomic_DNA"/>
</dbReference>
<comment type="caution">
    <text evidence="10">The sequence shown here is derived from an EMBL/GenBank/DDBJ whole genome shotgun (WGS) entry which is preliminary data.</text>
</comment>
<protein>
    <submittedName>
        <fullName evidence="10">FAD-dependent monooxygenase</fullName>
    </submittedName>
</protein>
<dbReference type="InterPro" id="IPR002938">
    <property type="entry name" value="FAD-bd"/>
</dbReference>
<dbReference type="SUPFAM" id="SSF51905">
    <property type="entry name" value="FAD/NAD(P)-binding domain"/>
    <property type="match status" value="1"/>
</dbReference>
<dbReference type="Proteomes" id="UP001253545">
    <property type="component" value="Unassembled WGS sequence"/>
</dbReference>
<dbReference type="InterPro" id="IPR010971">
    <property type="entry name" value="UbiH/COQ6"/>
</dbReference>
<keyword evidence="6" id="KW-0560">Oxidoreductase</keyword>
<evidence type="ECO:0000256" key="2">
    <source>
        <dbReference type="ARBA" id="ARBA00004749"/>
    </source>
</evidence>
<gene>
    <name evidence="10" type="ORF">RM552_03930</name>
</gene>
<comment type="cofactor">
    <cofactor evidence="1">
        <name>FAD</name>
        <dbReference type="ChEBI" id="CHEBI:57692"/>
    </cofactor>
</comment>
<keyword evidence="8" id="KW-0812">Transmembrane</keyword>
<comment type="similarity">
    <text evidence="3">Belongs to the UbiH/COQ6 family.</text>
</comment>
<keyword evidence="8" id="KW-1133">Transmembrane helix</keyword>
<keyword evidence="8" id="KW-0472">Membrane</keyword>
<evidence type="ECO:0000256" key="7">
    <source>
        <dbReference type="ARBA" id="ARBA00023033"/>
    </source>
</evidence>
<evidence type="ECO:0000256" key="4">
    <source>
        <dbReference type="ARBA" id="ARBA00022630"/>
    </source>
</evidence>
<feature type="transmembrane region" description="Helical" evidence="8">
    <location>
        <begin position="6"/>
        <end position="25"/>
    </location>
</feature>
<dbReference type="GO" id="GO:0004497">
    <property type="term" value="F:monooxygenase activity"/>
    <property type="evidence" value="ECO:0007669"/>
    <property type="project" value="UniProtKB-KW"/>
</dbReference>
<keyword evidence="11" id="KW-1185">Reference proteome</keyword>
<evidence type="ECO:0000256" key="8">
    <source>
        <dbReference type="SAM" id="Phobius"/>
    </source>
</evidence>
<dbReference type="PRINTS" id="PR00420">
    <property type="entry name" value="RNGMNOXGNASE"/>
</dbReference>
<sequence length="388" mass="43191">MKNYDVCIVGGGMIGAAMALGLARLKKPLRILLLEHQKPQSFDREQCPDLRLSAFNLHAINLFKQLGAWQHIENTRLRPYSRLSVWEDATAATTFDAKDIGQDKLGYFIENRLVQLGLLRSIQDKYEKHVDIKYGEMISAIDTSKGNVQLESGLAIQAKMILGADGAQSLVRKASKIVTSGWQYKQSATAILVKLNAAIPDTTWQQFYSTGPRALLPMYDNHACLVWYDEKHQSNKIQQADNRTLKHMILRAFPPFLPSFEIIGKASFPIARMHAHRYGQGKSIILGDAAHTINPLAGQGVNLGFKDVATLLELIEEQGIESVSDVCTLFEKSRKGHNLAMMTAMDVIYSVFSNEALPLRIIRQVGLKVANQTGPIKAKVLRYAMGIS</sequence>
<dbReference type="Pfam" id="PF01494">
    <property type="entry name" value="FAD_binding_3"/>
    <property type="match status" value="1"/>
</dbReference>
<organism evidence="10 11">
    <name type="scientific">Glaciecola petra</name>
    <dbReference type="NCBI Taxonomy" id="3075602"/>
    <lineage>
        <taxon>Bacteria</taxon>
        <taxon>Pseudomonadati</taxon>
        <taxon>Pseudomonadota</taxon>
        <taxon>Gammaproteobacteria</taxon>
        <taxon>Alteromonadales</taxon>
        <taxon>Alteromonadaceae</taxon>
        <taxon>Glaciecola</taxon>
    </lineage>
</organism>
<evidence type="ECO:0000256" key="3">
    <source>
        <dbReference type="ARBA" id="ARBA00005349"/>
    </source>
</evidence>
<evidence type="ECO:0000256" key="1">
    <source>
        <dbReference type="ARBA" id="ARBA00001974"/>
    </source>
</evidence>